<gene>
    <name evidence="1" type="ordered locus">Cyast_0294</name>
</gene>
<name>K9YHG1_CYASC</name>
<reference evidence="2" key="1">
    <citation type="journal article" date="2013" name="Proc. Natl. Acad. Sci. U.S.A.">
        <title>Improving the coverage of the cyanobacterial phylum using diversity-driven genome sequencing.</title>
        <authorList>
            <person name="Shih P.M."/>
            <person name="Wu D."/>
            <person name="Latifi A."/>
            <person name="Axen S.D."/>
            <person name="Fewer D.P."/>
            <person name="Talla E."/>
            <person name="Calteau A."/>
            <person name="Cai F."/>
            <person name="Tandeau de Marsac N."/>
            <person name="Rippka R."/>
            <person name="Herdman M."/>
            <person name="Sivonen K."/>
            <person name="Coursin T."/>
            <person name="Laurent T."/>
            <person name="Goodwin L."/>
            <person name="Nolan M."/>
            <person name="Davenport K.W."/>
            <person name="Han C.S."/>
            <person name="Rubin E.M."/>
            <person name="Eisen J.A."/>
            <person name="Woyke T."/>
            <person name="Gugger M."/>
            <person name="Kerfeld C.A."/>
        </authorList>
    </citation>
    <scope>NUCLEOTIDE SEQUENCE [LARGE SCALE GENOMIC DNA]</scope>
    <source>
        <strain evidence="2">ATCC 29140 / PCC 7202</strain>
    </source>
</reference>
<evidence type="ECO:0000313" key="1">
    <source>
        <dbReference type="EMBL" id="AFZ46274.1"/>
    </source>
</evidence>
<dbReference type="Proteomes" id="UP000010483">
    <property type="component" value="Chromosome"/>
</dbReference>
<sequence length="276" mass="31747">MTNATTLEKPYTTFQQIRRQRVSDGAIVSVLTGCENTDLEEICFAGRTLMIVLPQLGDFDSLEYAWWLQRKWDFIENNNIAVRAIAIGNIESGKKFCQYTGFPEQYLFIDAVAQIHQQLGLYKGLNWGLPFFSEGQNAWLNLLLMCAGIGSKGTLKEVFRGYKGDRTSPSLFKNEEEIKIKPLPTIKGKFFNKAGKNYQRPFELATLRLQNMVEVLNNWRTYVPDDRYITQRGGTFLFDNQGNLIYEHRDQGILGFAKNMSNPLNFLEKKPNQMIK</sequence>
<dbReference type="BioCyc" id="CSTA292563:G1353-296-MONOMER"/>
<dbReference type="PATRIC" id="fig|292563.3.peg.306"/>
<dbReference type="eggNOG" id="ENOG502Z81T">
    <property type="taxonomic scope" value="Bacteria"/>
</dbReference>
<dbReference type="Pfam" id="PF13911">
    <property type="entry name" value="AhpC-TSA_2"/>
    <property type="match status" value="1"/>
</dbReference>
<evidence type="ECO:0000313" key="2">
    <source>
        <dbReference type="Proteomes" id="UP000010483"/>
    </source>
</evidence>
<dbReference type="AlphaFoldDB" id="K9YHG1"/>
<accession>K9YHG1</accession>
<dbReference type="KEGG" id="csn:Cyast_0294"/>
<dbReference type="STRING" id="292563.Cyast_0294"/>
<dbReference type="EMBL" id="CP003940">
    <property type="protein sequence ID" value="AFZ46274.1"/>
    <property type="molecule type" value="Genomic_DNA"/>
</dbReference>
<proteinExistence type="predicted"/>
<organism evidence="1 2">
    <name type="scientific">Cyanobacterium stanieri (strain ATCC 29140 / PCC 7202)</name>
    <dbReference type="NCBI Taxonomy" id="292563"/>
    <lineage>
        <taxon>Bacteria</taxon>
        <taxon>Bacillati</taxon>
        <taxon>Cyanobacteriota</taxon>
        <taxon>Cyanophyceae</taxon>
        <taxon>Oscillatoriophycideae</taxon>
        <taxon>Chroococcales</taxon>
        <taxon>Geminocystaceae</taxon>
        <taxon>Cyanobacterium</taxon>
    </lineage>
</organism>
<keyword evidence="2" id="KW-1185">Reference proteome</keyword>
<dbReference type="InterPro" id="IPR032801">
    <property type="entry name" value="PXL2A/B/C"/>
</dbReference>
<dbReference type="HOGENOM" id="CLU_061685_0_0_3"/>
<protein>
    <submittedName>
        <fullName evidence="1">Uncharacterized protein</fullName>
    </submittedName>
</protein>